<dbReference type="OrthoDB" id="5519740at2759"/>
<gene>
    <name evidence="2" type="ORF">JVT61DRAFT_13812</name>
</gene>
<dbReference type="PANTHER" id="PTHR33606:SF3">
    <property type="entry name" value="PROTEIN YCII"/>
    <property type="match status" value="1"/>
</dbReference>
<dbReference type="Pfam" id="PF03795">
    <property type="entry name" value="YCII"/>
    <property type="match status" value="1"/>
</dbReference>
<reference evidence="2" key="1">
    <citation type="submission" date="2021-03" db="EMBL/GenBank/DDBJ databases">
        <title>Evolutionary innovations through gain and loss of genes in the ectomycorrhizal Boletales.</title>
        <authorList>
            <person name="Wu G."/>
            <person name="Miyauchi S."/>
            <person name="Morin E."/>
            <person name="Yang Z.-L."/>
            <person name="Xu J."/>
            <person name="Martin F.M."/>
        </authorList>
    </citation>
    <scope>NUCLEOTIDE SEQUENCE</scope>
    <source>
        <strain evidence="2">BR01</strain>
    </source>
</reference>
<dbReference type="InterPro" id="IPR005545">
    <property type="entry name" value="YCII"/>
</dbReference>
<accession>A0A8I3AD46</accession>
<organism evidence="2 3">
    <name type="scientific">Boletus reticuloceps</name>
    <dbReference type="NCBI Taxonomy" id="495285"/>
    <lineage>
        <taxon>Eukaryota</taxon>
        <taxon>Fungi</taxon>
        <taxon>Dikarya</taxon>
        <taxon>Basidiomycota</taxon>
        <taxon>Agaricomycotina</taxon>
        <taxon>Agaricomycetes</taxon>
        <taxon>Agaricomycetidae</taxon>
        <taxon>Boletales</taxon>
        <taxon>Boletineae</taxon>
        <taxon>Boletaceae</taxon>
        <taxon>Boletoideae</taxon>
        <taxon>Boletus</taxon>
    </lineage>
</organism>
<feature type="domain" description="YCII-related" evidence="1">
    <location>
        <begin position="39"/>
        <end position="125"/>
    </location>
</feature>
<dbReference type="Proteomes" id="UP000683000">
    <property type="component" value="Unassembled WGS sequence"/>
</dbReference>
<sequence>MVSFAFVSASRSVLNRYGSIHTQQLRYFCASAPRSNTYLVWAPDHTDDGALARRMAVRPRHFITANKHIKQGILKVAGGLLTPESEYAPPADKTFVGSVLLYEADSIEDVRKLVEQDLYWTENVVSWFATLFGWTLSIVV</sequence>
<evidence type="ECO:0000313" key="3">
    <source>
        <dbReference type="Proteomes" id="UP000683000"/>
    </source>
</evidence>
<evidence type="ECO:0000313" key="2">
    <source>
        <dbReference type="EMBL" id="KAG6378126.1"/>
    </source>
</evidence>
<keyword evidence="3" id="KW-1185">Reference proteome</keyword>
<protein>
    <recommendedName>
        <fullName evidence="1">YCII-related domain-containing protein</fullName>
    </recommendedName>
</protein>
<proteinExistence type="predicted"/>
<dbReference type="PANTHER" id="PTHR33606">
    <property type="entry name" value="PROTEIN YCII"/>
    <property type="match status" value="1"/>
</dbReference>
<dbReference type="Gene3D" id="3.30.70.1060">
    <property type="entry name" value="Dimeric alpha+beta barrel"/>
    <property type="match status" value="1"/>
</dbReference>
<dbReference type="InterPro" id="IPR011008">
    <property type="entry name" value="Dimeric_a/b-barrel"/>
</dbReference>
<dbReference type="AlphaFoldDB" id="A0A8I3AD46"/>
<dbReference type="InterPro" id="IPR051807">
    <property type="entry name" value="Sec-metab_biosynth-assoc"/>
</dbReference>
<evidence type="ECO:0000259" key="1">
    <source>
        <dbReference type="Pfam" id="PF03795"/>
    </source>
</evidence>
<dbReference type="SUPFAM" id="SSF54909">
    <property type="entry name" value="Dimeric alpha+beta barrel"/>
    <property type="match status" value="1"/>
</dbReference>
<name>A0A8I3AD46_9AGAM</name>
<comment type="caution">
    <text evidence="2">The sequence shown here is derived from an EMBL/GenBank/DDBJ whole genome shotgun (WGS) entry which is preliminary data.</text>
</comment>
<dbReference type="EMBL" id="JAGFBS010000007">
    <property type="protein sequence ID" value="KAG6378126.1"/>
    <property type="molecule type" value="Genomic_DNA"/>
</dbReference>